<dbReference type="EMBL" id="KV417287">
    <property type="protein sequence ID" value="KZO95733.1"/>
    <property type="molecule type" value="Genomic_DNA"/>
</dbReference>
<evidence type="ECO:0000256" key="2">
    <source>
        <dbReference type="ARBA" id="ARBA00022692"/>
    </source>
</evidence>
<keyword evidence="8" id="KW-1185">Reference proteome</keyword>
<feature type="transmembrane region" description="Helical" evidence="5">
    <location>
        <begin position="47"/>
        <end position="65"/>
    </location>
</feature>
<reference evidence="7 8" key="1">
    <citation type="journal article" date="2016" name="Mol. Biol. Evol.">
        <title>Comparative Genomics of Early-Diverging Mushroom-Forming Fungi Provides Insights into the Origins of Lignocellulose Decay Capabilities.</title>
        <authorList>
            <person name="Nagy L.G."/>
            <person name="Riley R."/>
            <person name="Tritt A."/>
            <person name="Adam C."/>
            <person name="Daum C."/>
            <person name="Floudas D."/>
            <person name="Sun H."/>
            <person name="Yadav J.S."/>
            <person name="Pangilinan J."/>
            <person name="Larsson K.H."/>
            <person name="Matsuura K."/>
            <person name="Barry K."/>
            <person name="Labutti K."/>
            <person name="Kuo R."/>
            <person name="Ohm R.A."/>
            <person name="Bhattacharya S.S."/>
            <person name="Shirouzu T."/>
            <person name="Yoshinaga Y."/>
            <person name="Martin F.M."/>
            <person name="Grigoriev I.V."/>
            <person name="Hibbett D.S."/>
        </authorList>
    </citation>
    <scope>NUCLEOTIDE SEQUENCE [LARGE SCALE GENOMIC DNA]</scope>
    <source>
        <strain evidence="7 8">TUFC12733</strain>
    </source>
</reference>
<sequence>MIGWRPSSWKPVYWTHDARPFSARLLATFLCALFVVIRPIANISGSFAFLVLVFKTLSYFPAAGIGSQIETAGILALGIILAIAYTNVSLTICWAISRTYGGDSVPARAVAALALIFYMFTNGYIFSRFPRIRTVCRITGFIAIWTLTRDVGETTLSVENVLELGFPAICADALCLMSSLLLLPFEPTILPDRVIAALSTVQRILHLALDQTLDHTTLAHAEIESLRAKLFVQVLDVGEGYTQAQFEITVARLDSVLLRDYVQIVERLRRHVSWGLSDFTVHTHSEANFRQFLNRVESSARTLLTETLAGLTMTERVLARAYELRRPEAHSGPRIITIEMCHTARLNLLHASRVLRHELEKALSELEAFSPDDDECEAGVFHRDIFCLSLFMISVIEVAAETERALTAAQEALRVYAVSRVHIRFPQLSRLWSGLAYQSPLLEGLMADDDEGIQAGPTRSEVKQGLYETQEGTQVTPFTNNPLAFFRDIVLHLWRSLPLISVRLGLARLLKALWHNGHMRYGFKLALGTFLLALPAYFPLGNSGREWFDNSHGQWIVISFMYVLETETGTTIRAGWLRILGTVCGALYGYAAYYICHNNPIALVVLITLWEIPCSYVIQRTPGQGAGVVAGLTVPIVLFPLYLGYDSSPIGTLALNRPLNIAIGIVASLVINHIVFPRHARVIFMAHLATVLQQLSQLYLALSRDQDQAGNP</sequence>
<organism evidence="7 8">
    <name type="scientific">Calocera viscosa (strain TUFC12733)</name>
    <dbReference type="NCBI Taxonomy" id="1330018"/>
    <lineage>
        <taxon>Eukaryota</taxon>
        <taxon>Fungi</taxon>
        <taxon>Dikarya</taxon>
        <taxon>Basidiomycota</taxon>
        <taxon>Agaricomycotina</taxon>
        <taxon>Dacrymycetes</taxon>
        <taxon>Dacrymycetales</taxon>
        <taxon>Dacrymycetaceae</taxon>
        <taxon>Calocera</taxon>
    </lineage>
</organism>
<evidence type="ECO:0000313" key="7">
    <source>
        <dbReference type="EMBL" id="KZO95733.1"/>
    </source>
</evidence>
<dbReference type="STRING" id="1330018.A0A167LIQ0"/>
<feature type="domain" description="Integral membrane bound transporter" evidence="6">
    <location>
        <begin position="546"/>
        <end position="671"/>
    </location>
</feature>
<evidence type="ECO:0000256" key="3">
    <source>
        <dbReference type="ARBA" id="ARBA00022989"/>
    </source>
</evidence>
<evidence type="ECO:0000256" key="5">
    <source>
        <dbReference type="SAM" id="Phobius"/>
    </source>
</evidence>
<feature type="transmembrane region" description="Helical" evidence="5">
    <location>
        <begin position="21"/>
        <end position="41"/>
    </location>
</feature>
<dbReference type="OrthoDB" id="68611at2759"/>
<dbReference type="PANTHER" id="PTHR47804">
    <property type="entry name" value="60S RIBOSOMAL PROTEIN L19"/>
    <property type="match status" value="1"/>
</dbReference>
<accession>A0A167LIQ0</accession>
<feature type="transmembrane region" description="Helical" evidence="5">
    <location>
        <begin position="72"/>
        <end position="97"/>
    </location>
</feature>
<feature type="transmembrane region" description="Helical" evidence="5">
    <location>
        <begin position="625"/>
        <end position="645"/>
    </location>
</feature>
<keyword evidence="2 5" id="KW-0812">Transmembrane</keyword>
<evidence type="ECO:0000259" key="6">
    <source>
        <dbReference type="Pfam" id="PF13515"/>
    </source>
</evidence>
<dbReference type="Pfam" id="PF13515">
    <property type="entry name" value="FUSC_2"/>
    <property type="match status" value="1"/>
</dbReference>
<evidence type="ECO:0000313" key="8">
    <source>
        <dbReference type="Proteomes" id="UP000076738"/>
    </source>
</evidence>
<dbReference type="GO" id="GO:0016020">
    <property type="term" value="C:membrane"/>
    <property type="evidence" value="ECO:0007669"/>
    <property type="project" value="UniProtKB-SubCell"/>
</dbReference>
<protein>
    <recommendedName>
        <fullName evidence="6">Integral membrane bound transporter domain-containing protein</fullName>
    </recommendedName>
</protein>
<dbReference type="InterPro" id="IPR052430">
    <property type="entry name" value="IVT-Associated"/>
</dbReference>
<evidence type="ECO:0000256" key="4">
    <source>
        <dbReference type="ARBA" id="ARBA00023136"/>
    </source>
</evidence>
<dbReference type="Proteomes" id="UP000076738">
    <property type="component" value="Unassembled WGS sequence"/>
</dbReference>
<evidence type="ECO:0000256" key="1">
    <source>
        <dbReference type="ARBA" id="ARBA00004141"/>
    </source>
</evidence>
<keyword evidence="3 5" id="KW-1133">Transmembrane helix</keyword>
<feature type="transmembrane region" description="Helical" evidence="5">
    <location>
        <begin position="601"/>
        <end position="618"/>
    </location>
</feature>
<comment type="subcellular location">
    <subcellularLocation>
        <location evidence="1">Membrane</location>
        <topology evidence="1">Multi-pass membrane protein</topology>
    </subcellularLocation>
</comment>
<dbReference type="InterPro" id="IPR049453">
    <property type="entry name" value="Memb_transporter_dom"/>
</dbReference>
<gene>
    <name evidence="7" type="ORF">CALVIDRAFT_150214</name>
</gene>
<keyword evidence="4 5" id="KW-0472">Membrane</keyword>
<feature type="transmembrane region" description="Helical" evidence="5">
    <location>
        <begin position="109"/>
        <end position="127"/>
    </location>
</feature>
<name>A0A167LIQ0_CALVF</name>
<feature type="transmembrane region" description="Helical" evidence="5">
    <location>
        <begin position="657"/>
        <end position="675"/>
    </location>
</feature>
<feature type="transmembrane region" description="Helical" evidence="5">
    <location>
        <begin position="576"/>
        <end position="595"/>
    </location>
</feature>
<dbReference type="PANTHER" id="PTHR47804:SF3">
    <property type="entry name" value="PROTEIN BRE4"/>
    <property type="match status" value="1"/>
</dbReference>
<dbReference type="AlphaFoldDB" id="A0A167LIQ0"/>
<proteinExistence type="predicted"/>